<evidence type="ECO:0000313" key="2">
    <source>
        <dbReference type="EMBL" id="KNC75957.1"/>
    </source>
</evidence>
<dbReference type="RefSeq" id="XP_014149859.1">
    <property type="nucleotide sequence ID" value="XM_014294384.1"/>
</dbReference>
<accession>A0A0L0FGQ5</accession>
<reference evidence="2 3" key="1">
    <citation type="submission" date="2011-02" db="EMBL/GenBank/DDBJ databases">
        <title>The Genome Sequence of Sphaeroforma arctica JP610.</title>
        <authorList>
            <consortium name="The Broad Institute Genome Sequencing Platform"/>
            <person name="Russ C."/>
            <person name="Cuomo C."/>
            <person name="Young S.K."/>
            <person name="Zeng Q."/>
            <person name="Gargeya S."/>
            <person name="Alvarado L."/>
            <person name="Berlin A."/>
            <person name="Chapman S.B."/>
            <person name="Chen Z."/>
            <person name="Freedman E."/>
            <person name="Gellesch M."/>
            <person name="Goldberg J."/>
            <person name="Griggs A."/>
            <person name="Gujja S."/>
            <person name="Heilman E."/>
            <person name="Heiman D."/>
            <person name="Howarth C."/>
            <person name="Mehta T."/>
            <person name="Neiman D."/>
            <person name="Pearson M."/>
            <person name="Roberts A."/>
            <person name="Saif S."/>
            <person name="Shea T."/>
            <person name="Shenoy N."/>
            <person name="Sisk P."/>
            <person name="Stolte C."/>
            <person name="Sykes S."/>
            <person name="White J."/>
            <person name="Yandava C."/>
            <person name="Burger G."/>
            <person name="Gray M.W."/>
            <person name="Holland P.W.H."/>
            <person name="King N."/>
            <person name="Lang F.B.F."/>
            <person name="Roger A.J."/>
            <person name="Ruiz-Trillo I."/>
            <person name="Haas B."/>
            <person name="Nusbaum C."/>
            <person name="Birren B."/>
        </authorList>
    </citation>
    <scope>NUCLEOTIDE SEQUENCE [LARGE SCALE GENOMIC DNA]</scope>
    <source>
        <strain evidence="2 3">JP610</strain>
    </source>
</reference>
<organism evidence="2 3">
    <name type="scientific">Sphaeroforma arctica JP610</name>
    <dbReference type="NCBI Taxonomy" id="667725"/>
    <lineage>
        <taxon>Eukaryota</taxon>
        <taxon>Ichthyosporea</taxon>
        <taxon>Ichthyophonida</taxon>
        <taxon>Sphaeroforma</taxon>
    </lineage>
</organism>
<feature type="compositionally biased region" description="Low complexity" evidence="1">
    <location>
        <begin position="97"/>
        <end position="108"/>
    </location>
</feature>
<proteinExistence type="predicted"/>
<dbReference type="Proteomes" id="UP000054560">
    <property type="component" value="Unassembled WGS sequence"/>
</dbReference>
<evidence type="ECO:0000313" key="3">
    <source>
        <dbReference type="Proteomes" id="UP000054560"/>
    </source>
</evidence>
<gene>
    <name evidence="2" type="ORF">SARC_11529</name>
</gene>
<name>A0A0L0FGQ5_9EUKA</name>
<protein>
    <submittedName>
        <fullName evidence="2">Uncharacterized protein</fullName>
    </submittedName>
</protein>
<dbReference type="GeneID" id="25912033"/>
<dbReference type="AlphaFoldDB" id="A0A0L0FGQ5"/>
<keyword evidence="3" id="KW-1185">Reference proteome</keyword>
<evidence type="ECO:0000256" key="1">
    <source>
        <dbReference type="SAM" id="MobiDB-lite"/>
    </source>
</evidence>
<feature type="compositionally biased region" description="Polar residues" evidence="1">
    <location>
        <begin position="109"/>
        <end position="130"/>
    </location>
</feature>
<dbReference type="EMBL" id="KQ243333">
    <property type="protein sequence ID" value="KNC75957.1"/>
    <property type="molecule type" value="Genomic_DNA"/>
</dbReference>
<feature type="region of interest" description="Disordered" evidence="1">
    <location>
        <begin position="46"/>
        <end position="160"/>
    </location>
</feature>
<sequence length="160" mass="17150">MWGPGYNNGVIFPGYALFLSCFRQVKIFSLCHYHTRMANSALTPLPQVHRDSPVTEPNSVYDERLYQRSADPVSELMELMSANIEKNAPDAPEQSEKSASSAENASPSGDQNSPDHQSPDETNGGPTTADNPAETAAPHLGRNQQPQVDNTAAGASPAAP</sequence>